<dbReference type="KEGG" id="pgr:PGTG_15886"/>
<dbReference type="RefSeq" id="XP_003334457.1">
    <property type="nucleotide sequence ID" value="XM_003334409.1"/>
</dbReference>
<keyword evidence="3" id="KW-1185">Reference proteome</keyword>
<reference key="1">
    <citation type="submission" date="2007-01" db="EMBL/GenBank/DDBJ databases">
        <title>The Genome Sequence of Puccinia graminis f. sp. tritici Strain CRL 75-36-700-3.</title>
        <authorList>
            <consortium name="The Broad Institute Genome Sequencing Platform"/>
            <person name="Birren B."/>
            <person name="Lander E."/>
            <person name="Galagan J."/>
            <person name="Nusbaum C."/>
            <person name="Devon K."/>
            <person name="Cuomo C."/>
            <person name="Jaffe D."/>
            <person name="Butler J."/>
            <person name="Alvarez P."/>
            <person name="Gnerre S."/>
            <person name="Grabherr M."/>
            <person name="Mauceli E."/>
            <person name="Brockman W."/>
            <person name="Young S."/>
            <person name="LaButti K."/>
            <person name="Sykes S."/>
            <person name="DeCaprio D."/>
            <person name="Crawford M."/>
            <person name="Koehrsen M."/>
            <person name="Engels R."/>
            <person name="Montgomery P."/>
            <person name="Pearson M."/>
            <person name="Howarth C."/>
            <person name="Larson L."/>
            <person name="White J."/>
            <person name="Zeng Q."/>
            <person name="Kodira C."/>
            <person name="Yandava C."/>
            <person name="Alvarado L."/>
            <person name="O'Leary S."/>
            <person name="Szabo L."/>
            <person name="Dean R."/>
            <person name="Schein J."/>
        </authorList>
    </citation>
    <scope>NUCLEOTIDE SEQUENCE</scope>
    <source>
        <strain>CRL 75-36-700-3</strain>
    </source>
</reference>
<dbReference type="SMART" id="SM01116">
    <property type="entry name" value="Cyanate_lyase"/>
    <property type="match status" value="1"/>
</dbReference>
<feature type="domain" description="Cyanate lyase C-terminal" evidence="1">
    <location>
        <begin position="80"/>
        <end position="140"/>
    </location>
</feature>
<dbReference type="EMBL" id="DS178328">
    <property type="protein sequence ID" value="EFP90038.1"/>
    <property type="molecule type" value="Genomic_DNA"/>
</dbReference>
<sequence>MNIRSLPPLTLSGMARISQHLSTRSHLLAARPALPDLHRKYHGAPIGQHQTTEFLKRLVDAKESKELSFGEIAKRIGRGAGLQIPPTDPLMYRLYEFLIVYGFPLKSIIHEKFGDGIMSAIDFTCEVKKVEQDKAESMNS</sequence>
<dbReference type="Gene3D" id="3.30.1160.10">
    <property type="entry name" value="Cyanate lyase, C-terminal domain"/>
    <property type="match status" value="1"/>
</dbReference>
<dbReference type="HOGENOM" id="CLU_1836125_0_0_1"/>
<evidence type="ECO:0000313" key="3">
    <source>
        <dbReference type="Proteomes" id="UP000008783"/>
    </source>
</evidence>
<dbReference type="OrthoDB" id="2505745at2759"/>
<proteinExistence type="predicted"/>
<dbReference type="AlphaFoldDB" id="E3L0E0"/>
<gene>
    <name evidence="2" type="ORF">PGTG_15886</name>
</gene>
<dbReference type="GeneID" id="10545936"/>
<dbReference type="PANTHER" id="PTHR34186">
    <property type="entry name" value="CYANATE HYDRATASE"/>
    <property type="match status" value="1"/>
</dbReference>
<reference evidence="3" key="2">
    <citation type="journal article" date="2011" name="Proc. Natl. Acad. Sci. U.S.A.">
        <title>Obligate biotrophy features unraveled by the genomic analysis of rust fungi.</title>
        <authorList>
            <person name="Duplessis S."/>
            <person name="Cuomo C.A."/>
            <person name="Lin Y.-C."/>
            <person name="Aerts A."/>
            <person name="Tisserant E."/>
            <person name="Veneault-Fourrey C."/>
            <person name="Joly D.L."/>
            <person name="Hacquard S."/>
            <person name="Amselem J."/>
            <person name="Cantarel B.L."/>
            <person name="Chiu R."/>
            <person name="Coutinho P.M."/>
            <person name="Feau N."/>
            <person name="Field M."/>
            <person name="Frey P."/>
            <person name="Gelhaye E."/>
            <person name="Goldberg J."/>
            <person name="Grabherr M.G."/>
            <person name="Kodira C.D."/>
            <person name="Kohler A."/>
            <person name="Kuees U."/>
            <person name="Lindquist E.A."/>
            <person name="Lucas S.M."/>
            <person name="Mago R."/>
            <person name="Mauceli E."/>
            <person name="Morin E."/>
            <person name="Murat C."/>
            <person name="Pangilinan J.L."/>
            <person name="Park R."/>
            <person name="Pearson M."/>
            <person name="Quesneville H."/>
            <person name="Rouhier N."/>
            <person name="Sakthikumar S."/>
            <person name="Salamov A.A."/>
            <person name="Schmutz J."/>
            <person name="Selles B."/>
            <person name="Shapiro H."/>
            <person name="Tanguay P."/>
            <person name="Tuskan G.A."/>
            <person name="Henrissat B."/>
            <person name="Van de Peer Y."/>
            <person name="Rouze P."/>
            <person name="Ellis J.G."/>
            <person name="Dodds P.N."/>
            <person name="Schein J.E."/>
            <person name="Zhong S."/>
            <person name="Hamelin R.C."/>
            <person name="Grigoriev I.V."/>
            <person name="Szabo L.J."/>
            <person name="Martin F."/>
        </authorList>
    </citation>
    <scope>NUCLEOTIDE SEQUENCE [LARGE SCALE GENOMIC DNA]</scope>
    <source>
        <strain evidence="3">CRL 75-36-700-3 / race SCCL</strain>
    </source>
</reference>
<organism evidence="2 3">
    <name type="scientific">Puccinia graminis f. sp. tritici (strain CRL 75-36-700-3 / race SCCL)</name>
    <name type="common">Black stem rust fungus</name>
    <dbReference type="NCBI Taxonomy" id="418459"/>
    <lineage>
        <taxon>Eukaryota</taxon>
        <taxon>Fungi</taxon>
        <taxon>Dikarya</taxon>
        <taxon>Basidiomycota</taxon>
        <taxon>Pucciniomycotina</taxon>
        <taxon>Pucciniomycetes</taxon>
        <taxon>Pucciniales</taxon>
        <taxon>Pucciniaceae</taxon>
        <taxon>Puccinia</taxon>
    </lineage>
</organism>
<dbReference type="Pfam" id="PF02560">
    <property type="entry name" value="Cyanate_lyase"/>
    <property type="match status" value="1"/>
</dbReference>
<dbReference type="PANTHER" id="PTHR34186:SF2">
    <property type="entry name" value="CYANATE HYDRATASE"/>
    <property type="match status" value="1"/>
</dbReference>
<dbReference type="SUPFAM" id="SSF55234">
    <property type="entry name" value="Cyanase C-terminal domain"/>
    <property type="match status" value="1"/>
</dbReference>
<dbReference type="GO" id="GO:0008824">
    <property type="term" value="F:cyanate hydratase activity"/>
    <property type="evidence" value="ECO:0007669"/>
    <property type="project" value="InterPro"/>
</dbReference>
<dbReference type="InParanoid" id="E3L0E0"/>
<dbReference type="InterPro" id="IPR008076">
    <property type="entry name" value="Cyanase"/>
</dbReference>
<dbReference type="STRING" id="418459.E3L0E0"/>
<dbReference type="VEuPathDB" id="FungiDB:PGTG_15886"/>
<evidence type="ECO:0000259" key="1">
    <source>
        <dbReference type="SMART" id="SM01116"/>
    </source>
</evidence>
<accession>E3L0E0</accession>
<dbReference type="Proteomes" id="UP000008783">
    <property type="component" value="Unassembled WGS sequence"/>
</dbReference>
<dbReference type="InterPro" id="IPR036581">
    <property type="entry name" value="Cyanate_lyase_C_sf"/>
</dbReference>
<protein>
    <submittedName>
        <fullName evidence="2">Cyanate lyase</fullName>
    </submittedName>
</protein>
<keyword evidence="2" id="KW-0456">Lyase</keyword>
<name>E3L0E0_PUCGT</name>
<dbReference type="InterPro" id="IPR003712">
    <property type="entry name" value="Cyanate_lyase_C"/>
</dbReference>
<evidence type="ECO:0000313" key="2">
    <source>
        <dbReference type="EMBL" id="EFP90038.1"/>
    </source>
</evidence>